<keyword evidence="4 6" id="KW-0175">Coiled coil</keyword>
<name>A0ABV6SDD1_9SPHN</name>
<evidence type="ECO:0000256" key="7">
    <source>
        <dbReference type="SAM" id="MobiDB-lite"/>
    </source>
</evidence>
<gene>
    <name evidence="8" type="primary">rmuC</name>
    <name evidence="8" type="ORF">ACFFF8_15850</name>
</gene>
<dbReference type="Proteomes" id="UP001589858">
    <property type="component" value="Unassembled WGS sequence"/>
</dbReference>
<comment type="caution">
    <text evidence="8">The sequence shown here is derived from an EMBL/GenBank/DDBJ whole genome shotgun (WGS) entry which is preliminary data.</text>
</comment>
<dbReference type="EMBL" id="JBHLTM010000061">
    <property type="protein sequence ID" value="MFC0686068.1"/>
    <property type="molecule type" value="Genomic_DNA"/>
</dbReference>
<protein>
    <recommendedName>
        <fullName evidence="3">DNA recombination protein RmuC homolog</fullName>
    </recommendedName>
</protein>
<dbReference type="PANTHER" id="PTHR30563:SF0">
    <property type="entry name" value="DNA RECOMBINATION PROTEIN RMUC"/>
    <property type="match status" value="1"/>
</dbReference>
<dbReference type="RefSeq" id="WP_267218784.1">
    <property type="nucleotide sequence ID" value="NZ_JAPCWC010000002.1"/>
</dbReference>
<evidence type="ECO:0000256" key="2">
    <source>
        <dbReference type="ARBA" id="ARBA00009840"/>
    </source>
</evidence>
<dbReference type="PANTHER" id="PTHR30563">
    <property type="entry name" value="DNA RECOMBINATION PROTEIN RMUC"/>
    <property type="match status" value="1"/>
</dbReference>
<comment type="function">
    <text evidence="1">Involved in DNA recombination.</text>
</comment>
<evidence type="ECO:0000313" key="9">
    <source>
        <dbReference type="Proteomes" id="UP001589858"/>
    </source>
</evidence>
<evidence type="ECO:0000313" key="8">
    <source>
        <dbReference type="EMBL" id="MFC0686068.1"/>
    </source>
</evidence>
<accession>A0ABV6SDD1</accession>
<feature type="coiled-coil region" evidence="6">
    <location>
        <begin position="115"/>
        <end position="152"/>
    </location>
</feature>
<evidence type="ECO:0000256" key="4">
    <source>
        <dbReference type="ARBA" id="ARBA00023054"/>
    </source>
</evidence>
<feature type="region of interest" description="Disordered" evidence="7">
    <location>
        <begin position="508"/>
        <end position="528"/>
    </location>
</feature>
<reference evidence="8 9" key="1">
    <citation type="submission" date="2024-09" db="EMBL/GenBank/DDBJ databases">
        <authorList>
            <person name="Sun Q."/>
            <person name="Mori K."/>
        </authorList>
    </citation>
    <scope>NUCLEOTIDE SEQUENCE [LARGE SCALE GENOMIC DNA]</scope>
    <source>
        <strain evidence="8 9">CICC 11035S</strain>
    </source>
</reference>
<sequence>MEIAVVAIVALVVGLGAGWFFGSRPAADWRNRHETRDREARELDEKFRAAIRDLAAAGERASRADDLAETLERTRAEHGQAMELVRRSHDEAQQRLRGELTQALDTTRSEHATLVDALRREQRELASELATLREKSANFDEQKRLLIEAQEALRKEFENAGAKVLAGAQEAFLNRAGARFEESEKASAERIRTLLAPVGERLKSYEEQVATLEKQRTDAFATLTGQLVELSAGQERVRSEAARLSNSLRNAPKARGRWGEQQLKNVLEQCGLAEHTDFVTEHSVETEDGRLRPDAIVRIPGNKQLVIDAKVSLNAYQDAFEAEDETLRAAFLDQHAASMRSHIQTLGNKSYQSQFENAPDYVLMFVPGEHFIAAALDHDSSLWDYAFERRVLLASPTNLVAICRTIAQVWQQEGLAKEAREIGKLGSDLYDSLAKTQDDLGKVGVHLGRAVNSFNDFARTYEGNVMSRARRLTEKHIKIGKREISDEVAGVEAMPRYAETGGQIADLSGDAASDVGSDAASEDAAAAE</sequence>
<evidence type="ECO:0000256" key="3">
    <source>
        <dbReference type="ARBA" id="ARBA00021840"/>
    </source>
</evidence>
<proteinExistence type="inferred from homology"/>
<keyword evidence="9" id="KW-1185">Reference proteome</keyword>
<organism evidence="8 9">
    <name type="scientific">Novosphingobium clariflavum</name>
    <dbReference type="NCBI Taxonomy" id="2029884"/>
    <lineage>
        <taxon>Bacteria</taxon>
        <taxon>Pseudomonadati</taxon>
        <taxon>Pseudomonadota</taxon>
        <taxon>Alphaproteobacteria</taxon>
        <taxon>Sphingomonadales</taxon>
        <taxon>Sphingomonadaceae</taxon>
        <taxon>Novosphingobium</taxon>
    </lineage>
</organism>
<evidence type="ECO:0000256" key="5">
    <source>
        <dbReference type="ARBA" id="ARBA00023172"/>
    </source>
</evidence>
<dbReference type="InterPro" id="IPR003798">
    <property type="entry name" value="DNA_recombination_RmuC"/>
</dbReference>
<keyword evidence="5" id="KW-0233">DNA recombination</keyword>
<evidence type="ECO:0000256" key="1">
    <source>
        <dbReference type="ARBA" id="ARBA00003416"/>
    </source>
</evidence>
<comment type="similarity">
    <text evidence="2">Belongs to the RmuC family.</text>
</comment>
<dbReference type="Pfam" id="PF02646">
    <property type="entry name" value="RmuC"/>
    <property type="match status" value="1"/>
</dbReference>
<evidence type="ECO:0000256" key="6">
    <source>
        <dbReference type="SAM" id="Coils"/>
    </source>
</evidence>